<feature type="compositionally biased region" description="Low complexity" evidence="1">
    <location>
        <begin position="34"/>
        <end position="47"/>
    </location>
</feature>
<dbReference type="Proteomes" id="UP000550707">
    <property type="component" value="Unassembled WGS sequence"/>
</dbReference>
<dbReference type="EMBL" id="JACASF010000014">
    <property type="protein sequence ID" value="KAF6434114.1"/>
    <property type="molecule type" value="Genomic_DNA"/>
</dbReference>
<keyword evidence="4" id="KW-1185">Reference proteome</keyword>
<dbReference type="Pfam" id="PF00061">
    <property type="entry name" value="Lipocalin"/>
    <property type="match status" value="1"/>
</dbReference>
<reference evidence="3 4" key="1">
    <citation type="journal article" date="2020" name="Nature">
        <title>Six reference-quality genomes reveal evolution of bat adaptations.</title>
        <authorList>
            <person name="Jebb D."/>
            <person name="Huang Z."/>
            <person name="Pippel M."/>
            <person name="Hughes G.M."/>
            <person name="Lavrichenko K."/>
            <person name="Devanna P."/>
            <person name="Winkler S."/>
            <person name="Jermiin L.S."/>
            <person name="Skirmuntt E.C."/>
            <person name="Katzourakis A."/>
            <person name="Burkitt-Gray L."/>
            <person name="Ray D.A."/>
            <person name="Sullivan K.A.M."/>
            <person name="Roscito J.G."/>
            <person name="Kirilenko B.M."/>
            <person name="Davalos L.M."/>
            <person name="Corthals A.P."/>
            <person name="Power M.L."/>
            <person name="Jones G."/>
            <person name="Ransome R.D."/>
            <person name="Dechmann D.K.N."/>
            <person name="Locatelli A.G."/>
            <person name="Puechmaille S.J."/>
            <person name="Fedrigo O."/>
            <person name="Jarvis E.D."/>
            <person name="Hiller M."/>
            <person name="Vernes S.C."/>
            <person name="Myers E.W."/>
            <person name="Teeling E.C."/>
        </authorList>
    </citation>
    <scope>NUCLEOTIDE SEQUENCE [LARGE SCALE GENOMIC DNA]</scope>
    <source>
        <strain evidence="3">MMolMol1</strain>
        <tissue evidence="3">Muscle</tissue>
    </source>
</reference>
<sequence>MEAEHKGRDITYICSGPRSCTGPSQGLEPPPGPSRSSSSSPSSSEGPSAAARKCLLLALSVALVCGSQDTNVPQIMGDLDVQEPPGLSCHRLPGRGGRCLEKKLLAESTRCAGRFNIHYLEENQVVVLDTDYKNRMFVCVENTAAPSRAWPASTWLSSRPHGPGTDPGPAARTPKLSEVAMEKFDSAMKLLPSHIQLLFTPTRAEERCLV</sequence>
<evidence type="ECO:0000256" key="1">
    <source>
        <dbReference type="SAM" id="MobiDB-lite"/>
    </source>
</evidence>
<dbReference type="InParanoid" id="A0A7J8EF60"/>
<feature type="region of interest" description="Disordered" evidence="1">
    <location>
        <begin position="1"/>
        <end position="47"/>
    </location>
</feature>
<gene>
    <name evidence="3" type="ORF">HJG59_013772</name>
</gene>
<dbReference type="InterPro" id="IPR012674">
    <property type="entry name" value="Calycin"/>
</dbReference>
<accession>A0A7J8EF60</accession>
<dbReference type="InterPro" id="IPR000566">
    <property type="entry name" value="Lipocln_cytosolic_FA-bd_dom"/>
</dbReference>
<proteinExistence type="predicted"/>
<evidence type="ECO:0000313" key="3">
    <source>
        <dbReference type="EMBL" id="KAF6434114.1"/>
    </source>
</evidence>
<feature type="domain" description="Lipocalin/cytosolic fatty-acid binding" evidence="2">
    <location>
        <begin position="95"/>
        <end position="143"/>
    </location>
</feature>
<evidence type="ECO:0000259" key="2">
    <source>
        <dbReference type="Pfam" id="PF00061"/>
    </source>
</evidence>
<name>A0A7J8EF60_MOLMO</name>
<dbReference type="SUPFAM" id="SSF50814">
    <property type="entry name" value="Lipocalins"/>
    <property type="match status" value="1"/>
</dbReference>
<protein>
    <recommendedName>
        <fullName evidence="2">Lipocalin/cytosolic fatty-acid binding domain-containing protein</fullName>
    </recommendedName>
</protein>
<organism evidence="3 4">
    <name type="scientific">Molossus molossus</name>
    <name type="common">Pallas' mastiff bat</name>
    <name type="synonym">Vespertilio molossus</name>
    <dbReference type="NCBI Taxonomy" id="27622"/>
    <lineage>
        <taxon>Eukaryota</taxon>
        <taxon>Metazoa</taxon>
        <taxon>Chordata</taxon>
        <taxon>Craniata</taxon>
        <taxon>Vertebrata</taxon>
        <taxon>Euteleostomi</taxon>
        <taxon>Mammalia</taxon>
        <taxon>Eutheria</taxon>
        <taxon>Laurasiatheria</taxon>
        <taxon>Chiroptera</taxon>
        <taxon>Yangochiroptera</taxon>
        <taxon>Molossidae</taxon>
        <taxon>Molossus</taxon>
    </lineage>
</organism>
<dbReference type="Gene3D" id="2.40.128.20">
    <property type="match status" value="1"/>
</dbReference>
<dbReference type="AlphaFoldDB" id="A0A7J8EF60"/>
<comment type="caution">
    <text evidence="3">The sequence shown here is derived from an EMBL/GenBank/DDBJ whole genome shotgun (WGS) entry which is preliminary data.</text>
</comment>
<evidence type="ECO:0000313" key="4">
    <source>
        <dbReference type="Proteomes" id="UP000550707"/>
    </source>
</evidence>